<name>A0ABU5Q5A9_9BACT</name>
<dbReference type="InterPro" id="IPR003477">
    <property type="entry name" value="PemK-like"/>
</dbReference>
<dbReference type="EMBL" id="JAYFUM010000003">
    <property type="protein sequence ID" value="MEA5138015.1"/>
    <property type="molecule type" value="Genomic_DNA"/>
</dbReference>
<dbReference type="InterPro" id="IPR011067">
    <property type="entry name" value="Plasmid_toxin/cell-grow_inhib"/>
</dbReference>
<evidence type="ECO:0000313" key="1">
    <source>
        <dbReference type="EMBL" id="MEA5138015.1"/>
    </source>
</evidence>
<accession>A0ABU5Q5A9</accession>
<dbReference type="SUPFAM" id="SSF50118">
    <property type="entry name" value="Cell growth inhibitor/plasmid maintenance toxic component"/>
    <property type="match status" value="1"/>
</dbReference>
<reference evidence="1 2" key="1">
    <citation type="submission" date="2023-12" db="EMBL/GenBank/DDBJ databases">
        <title>Novel species of the genus Arcicella isolated from rivers.</title>
        <authorList>
            <person name="Lu H."/>
        </authorList>
    </citation>
    <scope>NUCLEOTIDE SEQUENCE [LARGE SCALE GENOMIC DNA]</scope>
    <source>
        <strain evidence="1 2">KCTC 23307</strain>
    </source>
</reference>
<dbReference type="RefSeq" id="WP_323295182.1">
    <property type="nucleotide sequence ID" value="NZ_JAYFUM010000003.1"/>
</dbReference>
<dbReference type="Gene3D" id="2.30.30.110">
    <property type="match status" value="1"/>
</dbReference>
<sequence>MATFVKGEIVVLPFPFSDLSSSKRRPALVLANLQGDDIILCQITSKNTKDNYAISLENKDLVSGSLALSSNIRPNRLFTADKSLILYTLGKISITKYREVTKSINDLIEI</sequence>
<dbReference type="Proteomes" id="UP001302949">
    <property type="component" value="Unassembled WGS sequence"/>
</dbReference>
<dbReference type="Pfam" id="PF02452">
    <property type="entry name" value="PemK_toxin"/>
    <property type="match status" value="1"/>
</dbReference>
<organism evidence="1 2">
    <name type="scientific">Arcicella rigui</name>
    <dbReference type="NCBI Taxonomy" id="797020"/>
    <lineage>
        <taxon>Bacteria</taxon>
        <taxon>Pseudomonadati</taxon>
        <taxon>Bacteroidota</taxon>
        <taxon>Cytophagia</taxon>
        <taxon>Cytophagales</taxon>
        <taxon>Flectobacillaceae</taxon>
        <taxon>Arcicella</taxon>
    </lineage>
</organism>
<gene>
    <name evidence="1" type="ORF">VB248_02645</name>
</gene>
<keyword evidence="2" id="KW-1185">Reference proteome</keyword>
<comment type="caution">
    <text evidence="1">The sequence shown here is derived from an EMBL/GenBank/DDBJ whole genome shotgun (WGS) entry which is preliminary data.</text>
</comment>
<evidence type="ECO:0000313" key="2">
    <source>
        <dbReference type="Proteomes" id="UP001302949"/>
    </source>
</evidence>
<proteinExistence type="predicted"/>
<protein>
    <submittedName>
        <fullName evidence="1">Type II toxin-antitoxin system PemK/MazF family toxin</fullName>
    </submittedName>
</protein>